<comment type="caution">
    <text evidence="4">The sequence shown here is derived from an EMBL/GenBank/DDBJ whole genome shotgun (WGS) entry which is preliminary data.</text>
</comment>
<evidence type="ECO:0000256" key="2">
    <source>
        <dbReference type="SAM" id="MobiDB-lite"/>
    </source>
</evidence>
<dbReference type="PANTHER" id="PTHR47785:SF4">
    <property type="entry name" value="ZN(II)2CYS6 TRANSCRIPTION FACTOR (EUROFUNG)"/>
    <property type="match status" value="1"/>
</dbReference>
<evidence type="ECO:0000313" key="5">
    <source>
        <dbReference type="Proteomes" id="UP000281677"/>
    </source>
</evidence>
<dbReference type="PROSITE" id="PS50048">
    <property type="entry name" value="ZN2_CY6_FUNGAL_2"/>
    <property type="match status" value="1"/>
</dbReference>
<feature type="region of interest" description="Disordered" evidence="2">
    <location>
        <begin position="635"/>
        <end position="681"/>
    </location>
</feature>
<feature type="compositionally biased region" description="Acidic residues" evidence="2">
    <location>
        <begin position="362"/>
        <end position="378"/>
    </location>
</feature>
<feature type="compositionally biased region" description="Low complexity" evidence="2">
    <location>
        <begin position="648"/>
        <end position="661"/>
    </location>
</feature>
<feature type="compositionally biased region" description="Basic and acidic residues" evidence="2">
    <location>
        <begin position="379"/>
        <end position="390"/>
    </location>
</feature>
<evidence type="ECO:0000313" key="4">
    <source>
        <dbReference type="EMBL" id="RMZ31291.1"/>
    </source>
</evidence>
<dbReference type="PANTHER" id="PTHR47785">
    <property type="entry name" value="ZN(II)2CYS6 TRANSCRIPTION FACTOR (EUROFUNG)-RELATED-RELATED"/>
    <property type="match status" value="1"/>
</dbReference>
<dbReference type="CDD" id="cd12148">
    <property type="entry name" value="fungal_TF_MHR"/>
    <property type="match status" value="1"/>
</dbReference>
<proteinExistence type="predicted"/>
<feature type="compositionally biased region" description="Pro residues" evidence="2">
    <location>
        <begin position="186"/>
        <end position="207"/>
    </location>
</feature>
<dbReference type="CDD" id="cd00067">
    <property type="entry name" value="GAL4"/>
    <property type="match status" value="1"/>
</dbReference>
<feature type="region of interest" description="Disordered" evidence="2">
    <location>
        <begin position="436"/>
        <end position="492"/>
    </location>
</feature>
<accession>A0A3M7J0I3</accession>
<feature type="region of interest" description="Disordered" evidence="2">
    <location>
        <begin position="557"/>
        <end position="581"/>
    </location>
</feature>
<dbReference type="GO" id="GO:0008270">
    <property type="term" value="F:zinc ion binding"/>
    <property type="evidence" value="ECO:0007669"/>
    <property type="project" value="InterPro"/>
</dbReference>
<dbReference type="Proteomes" id="UP000281677">
    <property type="component" value="Unassembled WGS sequence"/>
</dbReference>
<name>A0A3M7J0I3_HORWE</name>
<feature type="domain" description="Zn(2)-C6 fungal-type" evidence="3">
    <location>
        <begin position="268"/>
        <end position="297"/>
    </location>
</feature>
<feature type="region of interest" description="Disordered" evidence="2">
    <location>
        <begin position="345"/>
        <end position="390"/>
    </location>
</feature>
<dbReference type="SMART" id="SM00066">
    <property type="entry name" value="GAL4"/>
    <property type="match status" value="1"/>
</dbReference>
<sequence length="1114" mass="123637">MDHKRPPAHYAAAPPPPHSTIDRPPPPPPHYAYPPQQPQPQPQPSFAPQSAPPHPHPHPHPPTSYAPGPVPPSVPGSAGPSLPPLQQQAYGPPGSAPEQQNLPPIRHPSHPSYDARDGQEHYRYMQDPRSGHATPAPVVNRTYSHDSAPQRTPTTPAQPTPFPPGSSHEGAPPAPHHPMEHQPHHGYPPPPPNGMAHGLPPPGPPPSHPEHHQQYGPPVVENHTPYGPPPPQPQQHMYQQPGYQSGPISAGQFQALGQRKKQMRATQACEQCRQRKQKCDEGSPCSFCKENNLSCQYRDTPPAKTDKNMERLLQHMESHTQGLSALTNKIDDMDVRLQRLEGARSHSISGAANHHTRQSEDVSFEQDQEEPFNQDQEDQEHKKPQLEDHRTAPHKLLLLWPSVKPLLEGADVHLHDSYVMEAEDRGILRLFTRGEGIDEHDGTQPGGPASPARSDDSGGGSESNAPAPAEGLWGTGFPTGPPSDIRRSEPYTWGGLKPDGSLDLDVNTINSLYDSYMEHIQVMHPFLDKPRLRRLFDQFIKNYSSGQDIRRPFAVSHSNSDFERSNKRLRTNDGSAAVPTGNDMGAVRVQLTERSPSSAIVYLVLALGKICQHRDPLPGVVPDNRMNANSMVSHHLSSTATGSSPLGTSIKPSPISPKSTPVTQPTPPNDAYHAHHSRSRRASADGIVNAGGRNLDVIPGLAYYAKACEVMGDQADANDLCHVQMFLLAGLYKGQLARVKESMSWFTMAGRASLMLLDRYKLYNKKEWGPGQGSLRRGQEMIKTKRHNLIVLAAWTCLQLESDILAELRLPSSHIQEIENRLAYPKEVPKDENTMEFVGKAPENPVDIYYSFQLWLRLRLNQIHREMYGAACVNQPLEVVRQTIQGHDSILEGWRRIIPAPLQWSDSDPPASDILAARLRAKYWGARYVVNRPYLDYALHIWKHVRNGRTVREAAFDAHRNPRDEAEIHLFEAIQGLGEAKIWGSVKTCIEAAMQSTVALDGVPARQIVTNIHGTAHAQFGNMLVLSAAFQDGVLKRMIDEERFKYLLERTISFLRRLAPISPTCGIDCGILENIQRVLFGTSEEDRHFYKNEGVNEVSAELQSTTRSFQSASS</sequence>
<dbReference type="VEuPathDB" id="FungiDB:BTJ68_00824"/>
<gene>
    <name evidence="4" type="ORF">D0859_04607</name>
</gene>
<reference evidence="4 5" key="1">
    <citation type="journal article" date="2018" name="BMC Genomics">
        <title>Genomic evidence for intraspecific hybridization in a clonal and extremely halotolerant yeast.</title>
        <authorList>
            <person name="Gostincar C."/>
            <person name="Stajich J.E."/>
            <person name="Zupancic J."/>
            <person name="Zalar P."/>
            <person name="Gunde-Cimerman N."/>
        </authorList>
    </citation>
    <scope>NUCLEOTIDE SEQUENCE [LARGE SCALE GENOMIC DNA]</scope>
    <source>
        <strain evidence="4 5">EXF-120</strain>
    </source>
</reference>
<dbReference type="Pfam" id="PF00172">
    <property type="entry name" value="Zn_clus"/>
    <property type="match status" value="1"/>
</dbReference>
<dbReference type="InterPro" id="IPR036864">
    <property type="entry name" value="Zn2-C6_fun-type_DNA-bd_sf"/>
</dbReference>
<dbReference type="OrthoDB" id="5244761at2759"/>
<dbReference type="SUPFAM" id="SSF57701">
    <property type="entry name" value="Zn2/Cys6 DNA-binding domain"/>
    <property type="match status" value="1"/>
</dbReference>
<dbReference type="PROSITE" id="PS00463">
    <property type="entry name" value="ZN2_CY6_FUNGAL_1"/>
    <property type="match status" value="1"/>
</dbReference>
<feature type="region of interest" description="Disordered" evidence="2">
    <location>
        <begin position="1"/>
        <end position="259"/>
    </location>
</feature>
<feature type="compositionally biased region" description="Pro residues" evidence="2">
    <location>
        <begin position="13"/>
        <end position="74"/>
    </location>
</feature>
<keyword evidence="1" id="KW-0539">Nucleus</keyword>
<organism evidence="4 5">
    <name type="scientific">Hortaea werneckii</name>
    <name type="common">Black yeast</name>
    <name type="synonym">Cladosporium werneckii</name>
    <dbReference type="NCBI Taxonomy" id="91943"/>
    <lineage>
        <taxon>Eukaryota</taxon>
        <taxon>Fungi</taxon>
        <taxon>Dikarya</taxon>
        <taxon>Ascomycota</taxon>
        <taxon>Pezizomycotina</taxon>
        <taxon>Dothideomycetes</taxon>
        <taxon>Dothideomycetidae</taxon>
        <taxon>Mycosphaerellales</taxon>
        <taxon>Teratosphaeriaceae</taxon>
        <taxon>Hortaea</taxon>
    </lineage>
</organism>
<protein>
    <recommendedName>
        <fullName evidence="3">Zn(2)-C6 fungal-type domain-containing protein</fullName>
    </recommendedName>
</protein>
<dbReference type="EMBL" id="QWIT01000104">
    <property type="protein sequence ID" value="RMZ31291.1"/>
    <property type="molecule type" value="Genomic_DNA"/>
</dbReference>
<dbReference type="InterPro" id="IPR053181">
    <property type="entry name" value="EcdB-like_regulator"/>
</dbReference>
<dbReference type="Gene3D" id="4.10.240.10">
    <property type="entry name" value="Zn(2)-C6 fungal-type DNA-binding domain"/>
    <property type="match status" value="1"/>
</dbReference>
<feature type="compositionally biased region" description="Low complexity" evidence="2">
    <location>
        <begin position="234"/>
        <end position="244"/>
    </location>
</feature>
<dbReference type="InterPro" id="IPR001138">
    <property type="entry name" value="Zn2Cys6_DnaBD"/>
</dbReference>
<feature type="compositionally biased region" description="Polar residues" evidence="2">
    <location>
        <begin position="635"/>
        <end position="647"/>
    </location>
</feature>
<evidence type="ECO:0000256" key="1">
    <source>
        <dbReference type="ARBA" id="ARBA00023242"/>
    </source>
</evidence>
<feature type="compositionally biased region" description="Basic and acidic residues" evidence="2">
    <location>
        <begin position="113"/>
        <end position="130"/>
    </location>
</feature>
<dbReference type="AlphaFoldDB" id="A0A3M7J0I3"/>
<dbReference type="GO" id="GO:0000981">
    <property type="term" value="F:DNA-binding transcription factor activity, RNA polymerase II-specific"/>
    <property type="evidence" value="ECO:0007669"/>
    <property type="project" value="InterPro"/>
</dbReference>
<evidence type="ECO:0000259" key="3">
    <source>
        <dbReference type="PROSITE" id="PS50048"/>
    </source>
</evidence>